<evidence type="ECO:0000256" key="1">
    <source>
        <dbReference type="SAM" id="MobiDB-lite"/>
    </source>
</evidence>
<dbReference type="Proteomes" id="UP000292052">
    <property type="component" value="Unassembled WGS sequence"/>
</dbReference>
<reference evidence="2 3" key="1">
    <citation type="submission" date="2017-03" db="EMBL/GenBank/DDBJ databases">
        <title>Genome of the blue death feigning beetle - Asbolus verrucosus.</title>
        <authorList>
            <person name="Rider S.D."/>
        </authorList>
    </citation>
    <scope>NUCLEOTIDE SEQUENCE [LARGE SCALE GENOMIC DNA]</scope>
    <source>
        <strain evidence="2">Butters</strain>
        <tissue evidence="2">Head and leg muscle</tissue>
    </source>
</reference>
<organism evidence="2 3">
    <name type="scientific">Asbolus verrucosus</name>
    <name type="common">Desert ironclad beetle</name>
    <dbReference type="NCBI Taxonomy" id="1661398"/>
    <lineage>
        <taxon>Eukaryota</taxon>
        <taxon>Metazoa</taxon>
        <taxon>Ecdysozoa</taxon>
        <taxon>Arthropoda</taxon>
        <taxon>Hexapoda</taxon>
        <taxon>Insecta</taxon>
        <taxon>Pterygota</taxon>
        <taxon>Neoptera</taxon>
        <taxon>Endopterygota</taxon>
        <taxon>Coleoptera</taxon>
        <taxon>Polyphaga</taxon>
        <taxon>Cucujiformia</taxon>
        <taxon>Tenebrionidae</taxon>
        <taxon>Pimeliinae</taxon>
        <taxon>Asbolus</taxon>
    </lineage>
</organism>
<feature type="region of interest" description="Disordered" evidence="1">
    <location>
        <begin position="1"/>
        <end position="37"/>
    </location>
</feature>
<gene>
    <name evidence="2" type="ORF">BDFB_012972</name>
</gene>
<feature type="compositionally biased region" description="Polar residues" evidence="1">
    <location>
        <begin position="70"/>
        <end position="83"/>
    </location>
</feature>
<dbReference type="AlphaFoldDB" id="A0A482VJT0"/>
<feature type="compositionally biased region" description="Basic and acidic residues" evidence="1">
    <location>
        <begin position="28"/>
        <end position="37"/>
    </location>
</feature>
<evidence type="ECO:0000313" key="2">
    <source>
        <dbReference type="EMBL" id="RZC33122.1"/>
    </source>
</evidence>
<dbReference type="EMBL" id="QDEB01091746">
    <property type="protein sequence ID" value="RZC33122.1"/>
    <property type="molecule type" value="Genomic_DNA"/>
</dbReference>
<feature type="region of interest" description="Disordered" evidence="1">
    <location>
        <begin position="70"/>
        <end position="89"/>
    </location>
</feature>
<name>A0A482VJT0_ASBVE</name>
<proteinExistence type="predicted"/>
<evidence type="ECO:0000313" key="3">
    <source>
        <dbReference type="Proteomes" id="UP000292052"/>
    </source>
</evidence>
<feature type="compositionally biased region" description="Acidic residues" evidence="1">
    <location>
        <begin position="1"/>
        <end position="11"/>
    </location>
</feature>
<evidence type="ECO:0008006" key="4">
    <source>
        <dbReference type="Google" id="ProtNLM"/>
    </source>
</evidence>
<accession>A0A482VJT0</accession>
<keyword evidence="3" id="KW-1185">Reference proteome</keyword>
<sequence>METDNEMETTSENENVTDKEMQMAQEDTVNKNKRINEEEFKIPKKMAKKRQYTQLNIQYTSKNKFEILNDQNNTGESTSNCDKVSNEDTKNTTPIILRNKEKWPTVSKLIDNKNIKITRATNTKEGIRIQPNTEGDYRKLHDELMSQKHEFHTHQLKTEKTLKVVVKGIPVEVPEKDVHDDLLEQGYMTIKITRMNRKGNTPADMVLVELKQEIGNQTQAEASRY</sequence>
<comment type="caution">
    <text evidence="2">The sequence shown here is derived from an EMBL/GenBank/DDBJ whole genome shotgun (WGS) entry which is preliminary data.</text>
</comment>
<dbReference type="OrthoDB" id="6755252at2759"/>
<protein>
    <recommendedName>
        <fullName evidence="4">Pre-C2HC domain-containing protein</fullName>
    </recommendedName>
</protein>